<dbReference type="InterPro" id="IPR023365">
    <property type="entry name" value="Sortase_dom-sf"/>
</dbReference>
<dbReference type="MEROPS" id="C60.007"/>
<keyword evidence="3" id="KW-0472">Membrane</keyword>
<dbReference type="Pfam" id="PF04203">
    <property type="entry name" value="Sortase"/>
    <property type="match status" value="1"/>
</dbReference>
<dbReference type="CDD" id="cd05827">
    <property type="entry name" value="Sortase_C"/>
    <property type="match status" value="1"/>
</dbReference>
<dbReference type="AlphaFoldDB" id="D6GTC6"/>
<feature type="active site" description="Acyl-thioester intermediate" evidence="2">
    <location>
        <position position="191"/>
    </location>
</feature>
<dbReference type="NCBIfam" id="TIGR01076">
    <property type="entry name" value="sortase_fam"/>
    <property type="match status" value="1"/>
</dbReference>
<keyword evidence="5" id="KW-1185">Reference proteome</keyword>
<evidence type="ECO:0000313" key="5">
    <source>
        <dbReference type="Proteomes" id="UP000007468"/>
    </source>
</evidence>
<reference evidence="5" key="1">
    <citation type="submission" date="2010-12" db="EMBL/GenBank/DDBJ databases">
        <title>The genome sequence of Filifactor alocis strain ATCC 35896.</title>
        <authorList>
            <consortium name="The Broad Institute Genome Sequencing Platform"/>
            <person name="Ward D."/>
            <person name="Earl A."/>
            <person name="Feldgarden M."/>
            <person name="Young S.K."/>
            <person name="Gargeya S."/>
            <person name="Zeng Q."/>
            <person name="Alvarado L."/>
            <person name="Berlin A."/>
            <person name="Bochicchio J."/>
            <person name="Chapman S.B."/>
            <person name="Chen Z."/>
            <person name="Freedman E."/>
            <person name="Gellesch M."/>
            <person name="Goldberg J."/>
            <person name="Griggs A."/>
            <person name="Gujja S."/>
            <person name="Heilman E."/>
            <person name="Heiman D."/>
            <person name="Howarth C."/>
            <person name="Mehta T."/>
            <person name="Neiman D."/>
            <person name="Pearson M."/>
            <person name="Roberts A."/>
            <person name="Saif S."/>
            <person name="Shea T."/>
            <person name="Shenoy N."/>
            <person name="Sisk P."/>
            <person name="Stolte C."/>
            <person name="Sykes S."/>
            <person name="White J."/>
            <person name="Yandava C."/>
            <person name="Izard J."/>
            <person name="Blanton J.M."/>
            <person name="Baranova O.V."/>
            <person name="Tanner A.C."/>
            <person name="Dewhirst F.E."/>
            <person name="Haas B."/>
            <person name="Nusbaum C."/>
            <person name="Birren B."/>
        </authorList>
    </citation>
    <scope>NUCLEOTIDE SEQUENCE [LARGE SCALE GENOMIC DNA]</scope>
    <source>
        <strain evidence="5">ATCC 35896 / D40 B5</strain>
    </source>
</reference>
<name>D6GTC6_FILAD</name>
<proteinExistence type="predicted"/>
<keyword evidence="3" id="KW-0812">Transmembrane</keyword>
<dbReference type="SMR" id="D6GTC6"/>
<dbReference type="EMBL" id="CP002390">
    <property type="protein sequence ID" value="EFE27733.1"/>
    <property type="molecule type" value="Genomic_DNA"/>
</dbReference>
<dbReference type="OrthoDB" id="1648028at2"/>
<dbReference type="InterPro" id="IPR005754">
    <property type="entry name" value="Sortase"/>
</dbReference>
<sequence length="214" mass="24209">MKKFAGMIYTICLWVGILLVIGSLAYIGYTFARVHERKHAIEESREQFVKTAKVSVESHPVDETEPQEVQQPKEYENAIGYIEIAKLDIVLPIFEGTGSQELRDGVGVVEGTSIPTEQKNTVSVIAGHRGGYNGAQTFLHIDQLEKGDEIKVTTKEKELIYHVTGQEVIESTDWTKFTKEKDETKLILLSCHPYPKNTDRILIYSKLAEVRELQ</sequence>
<feature type="transmembrane region" description="Helical" evidence="3">
    <location>
        <begin position="6"/>
        <end position="29"/>
    </location>
</feature>
<evidence type="ECO:0000256" key="2">
    <source>
        <dbReference type="PIRSR" id="PIRSR605754-1"/>
    </source>
</evidence>
<dbReference type="GO" id="GO:0016787">
    <property type="term" value="F:hydrolase activity"/>
    <property type="evidence" value="ECO:0007669"/>
    <property type="project" value="UniProtKB-KW"/>
</dbReference>
<dbReference type="RefSeq" id="WP_014262575.1">
    <property type="nucleotide sequence ID" value="NC_016630.1"/>
</dbReference>
<keyword evidence="3" id="KW-1133">Transmembrane helix</keyword>
<accession>D6GTC6</accession>
<dbReference type="Gene3D" id="2.40.260.10">
    <property type="entry name" value="Sortase"/>
    <property type="match status" value="1"/>
</dbReference>
<dbReference type="KEGG" id="faa:HMPREF0389_01364"/>
<dbReference type="InterPro" id="IPR042002">
    <property type="entry name" value="Sortase_C"/>
</dbReference>
<evidence type="ECO:0000256" key="3">
    <source>
        <dbReference type="SAM" id="Phobius"/>
    </source>
</evidence>
<dbReference type="eggNOG" id="COG3764">
    <property type="taxonomic scope" value="Bacteria"/>
</dbReference>
<keyword evidence="1" id="KW-0378">Hydrolase</keyword>
<protein>
    <submittedName>
        <fullName evidence="4">Sortase family protein</fullName>
    </submittedName>
</protein>
<dbReference type="STRING" id="546269.HMPREF0389_01364"/>
<evidence type="ECO:0000313" key="4">
    <source>
        <dbReference type="EMBL" id="EFE27733.1"/>
    </source>
</evidence>
<evidence type="ECO:0000256" key="1">
    <source>
        <dbReference type="ARBA" id="ARBA00022801"/>
    </source>
</evidence>
<dbReference type="Proteomes" id="UP000007468">
    <property type="component" value="Chromosome"/>
</dbReference>
<dbReference type="SUPFAM" id="SSF63817">
    <property type="entry name" value="Sortase"/>
    <property type="match status" value="1"/>
</dbReference>
<gene>
    <name evidence="4" type="ordered locus">HMPREF0389_01364</name>
</gene>
<organism evidence="4 5">
    <name type="scientific">Filifactor alocis (strain ATCC 35896 / CCUG 47790 / D40 B5)</name>
    <name type="common">Fusobacterium alocis</name>
    <dbReference type="NCBI Taxonomy" id="546269"/>
    <lineage>
        <taxon>Bacteria</taxon>
        <taxon>Bacillati</taxon>
        <taxon>Bacillota</taxon>
        <taxon>Clostridia</taxon>
        <taxon>Peptostreptococcales</taxon>
        <taxon>Filifactoraceae</taxon>
        <taxon>Filifactor</taxon>
    </lineage>
</organism>
<feature type="active site" description="Proton donor/acceptor" evidence="2">
    <location>
        <position position="128"/>
    </location>
</feature>